<feature type="signal peptide" evidence="1">
    <location>
        <begin position="1"/>
        <end position="28"/>
    </location>
</feature>
<dbReference type="PROSITE" id="PS51257">
    <property type="entry name" value="PROKAR_LIPOPROTEIN"/>
    <property type="match status" value="1"/>
</dbReference>
<comment type="caution">
    <text evidence="2">The sequence shown here is derived from an EMBL/GenBank/DDBJ whole genome shotgun (WGS) entry which is preliminary data.</text>
</comment>
<evidence type="ECO:0000256" key="1">
    <source>
        <dbReference type="SAM" id="SignalP"/>
    </source>
</evidence>
<gene>
    <name evidence="2" type="ORF">O3P16_00110</name>
</gene>
<dbReference type="Proteomes" id="UP001210231">
    <property type="component" value="Unassembled WGS sequence"/>
</dbReference>
<reference evidence="2 3" key="1">
    <citation type="submission" date="2022-12" db="EMBL/GenBank/DDBJ databases">
        <title>Chitinophagaceae gen. sp. nov., a new member of the family Chitinophagaceae, isolated from soil in a chemical factory.</title>
        <authorList>
            <person name="Ke Z."/>
        </authorList>
    </citation>
    <scope>NUCLEOTIDE SEQUENCE [LARGE SCALE GENOMIC DNA]</scope>
    <source>
        <strain evidence="2 3">LY-5</strain>
    </source>
</reference>
<name>A0ABT4UEK4_9BACT</name>
<evidence type="ECO:0008006" key="4">
    <source>
        <dbReference type="Google" id="ProtNLM"/>
    </source>
</evidence>
<dbReference type="RefSeq" id="WP_407029534.1">
    <property type="nucleotide sequence ID" value="NZ_JAQGEF010000001.1"/>
</dbReference>
<proteinExistence type="predicted"/>
<dbReference type="EMBL" id="JAQGEF010000001">
    <property type="protein sequence ID" value="MDA3613200.1"/>
    <property type="molecule type" value="Genomic_DNA"/>
</dbReference>
<keyword evidence="1" id="KW-0732">Signal</keyword>
<keyword evidence="3" id="KW-1185">Reference proteome</keyword>
<sequence length="294" mass="34404">MICPKKYFNFSAVILILFLFSCSKNNNSGDYSYNDLNRGEWLLDKVETVVNNSILVSEFKYHTKYNIKSIEKSPQGRNENFIEYYYKNNLIDSIDIKFTNSVVSFGSYLIKYDSDKLPVRIISPSLTDVEIGYSFIYSNQELKDIEYLNYYYYTHLGVFATLNHNEYTEIKRDGKLLFKVKFGNTDYKFSNKKILLFTDMLNLGMNIAPIEFRLPKISSLTDVFLADLPQQLILYTLYSHDKLPIEITFFENGKASSLYIEHQIENGYIIKTSIKENQSTNAKTDLLRFSYIKK</sequence>
<evidence type="ECO:0000313" key="3">
    <source>
        <dbReference type="Proteomes" id="UP001210231"/>
    </source>
</evidence>
<feature type="chain" id="PRO_5046666056" description="Lipoprotein" evidence="1">
    <location>
        <begin position="29"/>
        <end position="294"/>
    </location>
</feature>
<evidence type="ECO:0000313" key="2">
    <source>
        <dbReference type="EMBL" id="MDA3613200.1"/>
    </source>
</evidence>
<protein>
    <recommendedName>
        <fullName evidence="4">Lipoprotein</fullName>
    </recommendedName>
</protein>
<accession>A0ABT4UEK4</accession>
<organism evidence="2 3">
    <name type="scientific">Polluticaenibacter yanchengensis</name>
    <dbReference type="NCBI Taxonomy" id="3014562"/>
    <lineage>
        <taxon>Bacteria</taxon>
        <taxon>Pseudomonadati</taxon>
        <taxon>Bacteroidota</taxon>
        <taxon>Chitinophagia</taxon>
        <taxon>Chitinophagales</taxon>
        <taxon>Chitinophagaceae</taxon>
        <taxon>Polluticaenibacter</taxon>
    </lineage>
</organism>